<dbReference type="PANTHER" id="PTHR33112:SF16">
    <property type="entry name" value="HETEROKARYON INCOMPATIBILITY DOMAIN-CONTAINING PROTEIN"/>
    <property type="match status" value="1"/>
</dbReference>
<protein>
    <submittedName>
        <fullName evidence="1">Uncharacterized protein</fullName>
    </submittedName>
</protein>
<evidence type="ECO:0000313" key="1">
    <source>
        <dbReference type="EMBL" id="PMD19685.1"/>
    </source>
</evidence>
<gene>
    <name evidence="1" type="ORF">NA56DRAFT_660392</name>
</gene>
<sequence length="224" mass="25214">MPFVKGRQFVTGLEHISFEKDRIPALAGLAAQMQNAGAGQYLGGLRRKNLFLDLLWISRGSRRRVHPRTSPTWSTLYPIEKIRARVVDIKWESSGQDLTGTDPKGALTLAAPLIEVQIYSHERAQGHCDFEVRRGELRAAYESDIQDCKPTHRAFGLLIAVATFNSKETARVVQALILEEVENECHIYERIGSMCSRRNHGFDAKIFHPGLWFGGIEDSIVTII</sequence>
<dbReference type="EMBL" id="KZ613488">
    <property type="protein sequence ID" value="PMD19685.1"/>
    <property type="molecule type" value="Genomic_DNA"/>
</dbReference>
<accession>A0A2J6Q077</accession>
<evidence type="ECO:0000313" key="2">
    <source>
        <dbReference type="Proteomes" id="UP000235672"/>
    </source>
</evidence>
<dbReference type="PANTHER" id="PTHR33112">
    <property type="entry name" value="DOMAIN PROTEIN, PUTATIVE-RELATED"/>
    <property type="match status" value="1"/>
</dbReference>
<dbReference type="Proteomes" id="UP000235672">
    <property type="component" value="Unassembled WGS sequence"/>
</dbReference>
<reference evidence="1 2" key="1">
    <citation type="submission" date="2016-05" db="EMBL/GenBank/DDBJ databases">
        <title>A degradative enzymes factory behind the ericoid mycorrhizal symbiosis.</title>
        <authorList>
            <consortium name="DOE Joint Genome Institute"/>
            <person name="Martino E."/>
            <person name="Morin E."/>
            <person name="Grelet G."/>
            <person name="Kuo A."/>
            <person name="Kohler A."/>
            <person name="Daghino S."/>
            <person name="Barry K."/>
            <person name="Choi C."/>
            <person name="Cichocki N."/>
            <person name="Clum A."/>
            <person name="Copeland A."/>
            <person name="Hainaut M."/>
            <person name="Haridas S."/>
            <person name="Labutti K."/>
            <person name="Lindquist E."/>
            <person name="Lipzen A."/>
            <person name="Khouja H.-R."/>
            <person name="Murat C."/>
            <person name="Ohm R."/>
            <person name="Olson A."/>
            <person name="Spatafora J."/>
            <person name="Veneault-Fourrey C."/>
            <person name="Henrissat B."/>
            <person name="Grigoriev I."/>
            <person name="Martin F."/>
            <person name="Perotto S."/>
        </authorList>
    </citation>
    <scope>NUCLEOTIDE SEQUENCE [LARGE SCALE GENOMIC DNA]</scope>
    <source>
        <strain evidence="1 2">UAMH 7357</strain>
    </source>
</reference>
<dbReference type="AlphaFoldDB" id="A0A2J6Q077"/>
<proteinExistence type="predicted"/>
<name>A0A2J6Q077_9HELO</name>
<keyword evidence="2" id="KW-1185">Reference proteome</keyword>
<organism evidence="1 2">
    <name type="scientific">Hyaloscypha hepaticicola</name>
    <dbReference type="NCBI Taxonomy" id="2082293"/>
    <lineage>
        <taxon>Eukaryota</taxon>
        <taxon>Fungi</taxon>
        <taxon>Dikarya</taxon>
        <taxon>Ascomycota</taxon>
        <taxon>Pezizomycotina</taxon>
        <taxon>Leotiomycetes</taxon>
        <taxon>Helotiales</taxon>
        <taxon>Hyaloscyphaceae</taxon>
        <taxon>Hyaloscypha</taxon>
    </lineage>
</organism>